<dbReference type="Gene3D" id="3.30.559.10">
    <property type="entry name" value="Chloramphenicol acetyltransferase-like domain"/>
    <property type="match status" value="1"/>
</dbReference>
<comment type="similarity">
    <text evidence="1">Belongs to the plant acyltransferase family.</text>
</comment>
<name>A0A438ENB1_VITVI</name>
<protein>
    <submittedName>
        <fullName evidence="3">Methanol O-anthraniloyltransferase</fullName>
    </submittedName>
</protein>
<evidence type="ECO:0000256" key="1">
    <source>
        <dbReference type="ARBA" id="ARBA00009861"/>
    </source>
</evidence>
<dbReference type="AlphaFoldDB" id="A0A438ENB1"/>
<accession>A0A438ENB1</accession>
<comment type="caution">
    <text evidence="3">The sequence shown here is derived from an EMBL/GenBank/DDBJ whole genome shotgun (WGS) entry which is preliminary data.</text>
</comment>
<organism evidence="3 4">
    <name type="scientific">Vitis vinifera</name>
    <name type="common">Grape</name>
    <dbReference type="NCBI Taxonomy" id="29760"/>
    <lineage>
        <taxon>Eukaryota</taxon>
        <taxon>Viridiplantae</taxon>
        <taxon>Streptophyta</taxon>
        <taxon>Embryophyta</taxon>
        <taxon>Tracheophyta</taxon>
        <taxon>Spermatophyta</taxon>
        <taxon>Magnoliopsida</taxon>
        <taxon>eudicotyledons</taxon>
        <taxon>Gunneridae</taxon>
        <taxon>Pentapetalae</taxon>
        <taxon>rosids</taxon>
        <taxon>Vitales</taxon>
        <taxon>Vitaceae</taxon>
        <taxon>Viteae</taxon>
        <taxon>Vitis</taxon>
    </lineage>
</organism>
<dbReference type="PANTHER" id="PTHR31147">
    <property type="entry name" value="ACYL TRANSFERASE 4"/>
    <property type="match status" value="1"/>
</dbReference>
<proteinExistence type="inferred from homology"/>
<dbReference type="InterPro" id="IPR050898">
    <property type="entry name" value="Plant_acyltransferase"/>
</dbReference>
<dbReference type="Proteomes" id="UP000288805">
    <property type="component" value="Unassembled WGS sequence"/>
</dbReference>
<sequence>MAMDENNLVHRSFFFGREEIRALRNQLPASLGACSTFEHGFELPPGYYGNAFVTPASITKAGMLCKNPLEFAISFRWHNKEYIKSVADLMVIKGRPSFTQPGNYIVSDVTRAGIGEVDFGWGKPVYGGVAKAFPIISFRMWFKNSKGEEGNVIPICLPPPVMERFEQELKRMTKRQSC</sequence>
<dbReference type="EMBL" id="QGNW01001232">
    <property type="protein sequence ID" value="RVW49115.1"/>
    <property type="molecule type" value="Genomic_DNA"/>
</dbReference>
<dbReference type="Pfam" id="PF02458">
    <property type="entry name" value="Transferase"/>
    <property type="match status" value="1"/>
</dbReference>
<evidence type="ECO:0000256" key="2">
    <source>
        <dbReference type="ARBA" id="ARBA00022679"/>
    </source>
</evidence>
<keyword evidence="2 3" id="KW-0808">Transferase</keyword>
<evidence type="ECO:0000313" key="4">
    <source>
        <dbReference type="Proteomes" id="UP000288805"/>
    </source>
</evidence>
<gene>
    <name evidence="3" type="primary">AMAT_3</name>
    <name evidence="3" type="ORF">CK203_084452</name>
</gene>
<evidence type="ECO:0000313" key="3">
    <source>
        <dbReference type="EMBL" id="RVW49115.1"/>
    </source>
</evidence>
<reference evidence="3 4" key="1">
    <citation type="journal article" date="2018" name="PLoS Genet.">
        <title>Population sequencing reveals clonal diversity and ancestral inbreeding in the grapevine cultivar Chardonnay.</title>
        <authorList>
            <person name="Roach M.J."/>
            <person name="Johnson D.L."/>
            <person name="Bohlmann J."/>
            <person name="van Vuuren H.J."/>
            <person name="Jones S.J."/>
            <person name="Pretorius I.S."/>
            <person name="Schmidt S.A."/>
            <person name="Borneman A.R."/>
        </authorList>
    </citation>
    <scope>NUCLEOTIDE SEQUENCE [LARGE SCALE GENOMIC DNA]</scope>
    <source>
        <strain evidence="4">cv. Chardonnay</strain>
        <tissue evidence="3">Leaf</tissue>
    </source>
</reference>
<dbReference type="GO" id="GO:0016740">
    <property type="term" value="F:transferase activity"/>
    <property type="evidence" value="ECO:0007669"/>
    <property type="project" value="UniProtKB-KW"/>
</dbReference>
<dbReference type="InterPro" id="IPR023213">
    <property type="entry name" value="CAT-like_dom_sf"/>
</dbReference>
<dbReference type="PANTHER" id="PTHR31147:SF66">
    <property type="entry name" value="OS05G0315700 PROTEIN"/>
    <property type="match status" value="1"/>
</dbReference>